<feature type="region of interest" description="Disordered" evidence="1">
    <location>
        <begin position="196"/>
        <end position="282"/>
    </location>
</feature>
<feature type="compositionally biased region" description="Basic and acidic residues" evidence="1">
    <location>
        <begin position="214"/>
        <end position="234"/>
    </location>
</feature>
<dbReference type="EMBL" id="LSRX01001443">
    <property type="protein sequence ID" value="OLP79828.1"/>
    <property type="molecule type" value="Genomic_DNA"/>
</dbReference>
<evidence type="ECO:0000313" key="2">
    <source>
        <dbReference type="EMBL" id="OLP79828.1"/>
    </source>
</evidence>
<accession>A0A1Q9CA91</accession>
<reference evidence="2 3" key="1">
    <citation type="submission" date="2016-02" db="EMBL/GenBank/DDBJ databases">
        <title>Genome analysis of coral dinoflagellate symbionts highlights evolutionary adaptations to a symbiotic lifestyle.</title>
        <authorList>
            <person name="Aranda M."/>
            <person name="Li Y."/>
            <person name="Liew Y.J."/>
            <person name="Baumgarten S."/>
            <person name="Simakov O."/>
            <person name="Wilson M."/>
            <person name="Piel J."/>
            <person name="Ashoor H."/>
            <person name="Bougouffa S."/>
            <person name="Bajic V.B."/>
            <person name="Ryu T."/>
            <person name="Ravasi T."/>
            <person name="Bayer T."/>
            <person name="Micklem G."/>
            <person name="Kim H."/>
            <person name="Bhak J."/>
            <person name="Lajeunesse T.C."/>
            <person name="Voolstra C.R."/>
        </authorList>
    </citation>
    <scope>NUCLEOTIDE SEQUENCE [LARGE SCALE GENOMIC DNA]</scope>
    <source>
        <strain evidence="2 3">CCMP2467</strain>
    </source>
</reference>
<feature type="compositionally biased region" description="Basic and acidic residues" evidence="1">
    <location>
        <begin position="662"/>
        <end position="678"/>
    </location>
</feature>
<sequence>MADGDDHPEGKPRVLKKPMVLHISAAADLIHDILKPLLSENLAEIMSERAFIEWEVYNADLENNYTLIREFLVEFAPHCPTLSTFESAFTLLSINLNIHGETVYHMSKKVDVLKTIYRAKAQLSDVPAELPEEVEEEAAEADPDLARADKLAAFLSPSYDIKAAAVAMEPDLAENAGLPIHPAEAAPVQISYATKAAAADENRKINKKRGRGKTAPDPEQPKGKEPAADDEKLPDAPAAPPARKTRLSKLLKGQGTPSKLKQAGATKNSKTTSPKKQSPRKIKKVLKNLEKVRDANLPGLHAPEKLTNQSFTAYPDKALKKLASPIGIILLAENFYVKKVKVPSQSTPADKKEGCTIPWHLYGMQGGYLEWWEHAKMMAGWNLGPGDFAFLRHAPQHLRIHFIDYVTQYCDRTNGLRVRDLECLEIFSGFGCAVAKAFKDRQQYDKKKDANLEQWIQKHEAVQGPEAEFVDTMTGCSDDVLAALQVNMQTENDPEMPNLARILERGYQDLDQTWCEANLGELKRYLEDAIFRGEYVPVGKGGKGKGKGKVCQFEWPKPMAPKPAAGAKQAAKKKKADDDFDMAKEMSQALQRCNSKLSRGAGGSLETPRGRKVESPRKDLAAEFAAVATADAGSPPIHSPYHKKLRMDSPIPAVEETLRDMELSEGKASIEARKHLIANEDDMDVSEPQQPPIDPVKPKQATAAMEASQGPQSQEVAGHPSPELKSHNPEKSQDQMPKAHNPEKSQDQLPEAHNPEKSQDLMPKPHNPEKSQDPMLKAQYNPEKSQDPMLKAHNPEKSQDPMLKAHNPEKSQDQGGAGVSSDMMATQVGNATTSPSAASPSRAEMICREILKHGLPEPDAADDEPLKLLDYMFREGMEKVVSMSEVARAAQVLKWTRTIGSSKDLDFEKLDDEHGYMAKVLHQFGMDLAKQQATVDKTAREFQKYVKTIKDLGTRKGAELDMSKDAQKIQAQLEQIKKWVEDKIRERQKVVTEEEAKLTQLQYYFGVALTDILDAVEEACDRSADNDNVTDHLEKELQALMLESQGADGAAGCASPRREPLPAVKVEAKPVETPQQTEPLDDEATKEAKRLQHNARVQFDRKVKSGNCPELILEKVKSYQDRLKLMQSLFAEWYEHGGDWLQTSVMQEASRQKVDESRGTEKMTSWKALREKYGKKTAEKIRDNKKRLEAARDPKTEPRPFWFPHPEASEDWEMFRCFDGLEFELKDVNTSTTGFSASVNLAPEMTSKLAPIFQDMMRQPGASSGSGHGGAGLLHSGSREALANQENKQQPTKKVNAYILTRKLNSKIQAIASKLTEIFVWMQKIGECQEKSMSEKTKEGFIDQLTGTKQEFETLKSKMEALYSSCNTVQDKDLTTEQQSAIEQSMQAADSLSTSYTGALKPMKMYLEPPKAKTKAKESFTSARQSLQAMKEELLENYGIKMTGRCAKLEVPIDMVNVPIKPELSLGMATIAAYMRPIFDLHSIGPGSFKWCSMHVINLGVALWVVGSCFKLLLQEFFVWGDGDFGQRLRSAFEARVVVAWLAAFLMEFYLDQTCGAPDDLHWLAAWFDMSEDSSRYLTEEQALGMQRACDKCMMAYCLLAEKAASLHRPLWWYLQLQHG</sequence>
<keyword evidence="3" id="KW-1185">Reference proteome</keyword>
<dbReference type="OrthoDB" id="419088at2759"/>
<dbReference type="Proteomes" id="UP000186817">
    <property type="component" value="Unassembled WGS sequence"/>
</dbReference>
<organism evidence="2 3">
    <name type="scientific">Symbiodinium microadriaticum</name>
    <name type="common">Dinoflagellate</name>
    <name type="synonym">Zooxanthella microadriatica</name>
    <dbReference type="NCBI Taxonomy" id="2951"/>
    <lineage>
        <taxon>Eukaryota</taxon>
        <taxon>Sar</taxon>
        <taxon>Alveolata</taxon>
        <taxon>Dinophyceae</taxon>
        <taxon>Suessiales</taxon>
        <taxon>Symbiodiniaceae</taxon>
        <taxon>Symbiodinium</taxon>
    </lineage>
</organism>
<name>A0A1Q9CA91_SYMMI</name>
<evidence type="ECO:0000256" key="1">
    <source>
        <dbReference type="SAM" id="MobiDB-lite"/>
    </source>
</evidence>
<feature type="region of interest" description="Disordered" evidence="1">
    <location>
        <begin position="662"/>
        <end position="821"/>
    </location>
</feature>
<gene>
    <name evidence="2" type="ORF">AK812_SmicGene39841</name>
</gene>
<protein>
    <submittedName>
        <fullName evidence="2">Uncharacterized protein</fullName>
    </submittedName>
</protein>
<feature type="compositionally biased region" description="Polar residues" evidence="1">
    <location>
        <begin position="255"/>
        <end position="276"/>
    </location>
</feature>
<comment type="caution">
    <text evidence="2">The sequence shown here is derived from an EMBL/GenBank/DDBJ whole genome shotgun (WGS) entry which is preliminary data.</text>
</comment>
<proteinExistence type="predicted"/>
<feature type="compositionally biased region" description="Basic and acidic residues" evidence="1">
    <location>
        <begin position="722"/>
        <end position="733"/>
    </location>
</feature>
<evidence type="ECO:0000313" key="3">
    <source>
        <dbReference type="Proteomes" id="UP000186817"/>
    </source>
</evidence>
<feature type="region of interest" description="Disordered" evidence="1">
    <location>
        <begin position="592"/>
        <end position="616"/>
    </location>
</feature>